<dbReference type="Proteomes" id="UP000236649">
    <property type="component" value="Chromosome 4"/>
</dbReference>
<proteinExistence type="predicted"/>
<feature type="region of interest" description="Disordered" evidence="1">
    <location>
        <begin position="39"/>
        <end position="87"/>
    </location>
</feature>
<name>A0AAN1MQW8_9BURK</name>
<feature type="compositionally biased region" description="Basic and acidic residues" evidence="1">
    <location>
        <begin position="39"/>
        <end position="55"/>
    </location>
</feature>
<gene>
    <name evidence="2" type="ORF">C2L64_48580</name>
</gene>
<dbReference type="KEGG" id="phs:C2L64_48580"/>
<sequence length="87" mass="9619">MDERQEHRGFVITVSTRDHRAVGSTVTLLIERALRDLRDGDIREAPPVPKPERYQSPHSGPAAVSEAMDRAKSAIDEALGPRDPFGD</sequence>
<reference evidence="2 3" key="1">
    <citation type="submission" date="2018-01" db="EMBL/GenBank/DDBJ databases">
        <title>Species boundaries and ecological features among Paraburkholderia terrae DSMZ17804T, P. hospita DSMZ17164T and P. caribensis DSMZ13236T.</title>
        <authorList>
            <person name="Pratama A.A."/>
        </authorList>
    </citation>
    <scope>NUCLEOTIDE SEQUENCE [LARGE SCALE GENOMIC DNA]</scope>
    <source>
        <strain evidence="2 3">DSM 17164</strain>
    </source>
</reference>
<accession>A0AAN1MQW8</accession>
<dbReference type="AlphaFoldDB" id="A0AAN1MQW8"/>
<evidence type="ECO:0000313" key="3">
    <source>
        <dbReference type="Proteomes" id="UP000236649"/>
    </source>
</evidence>
<dbReference type="EMBL" id="CP026108">
    <property type="protein sequence ID" value="AUT76074.1"/>
    <property type="molecule type" value="Genomic_DNA"/>
</dbReference>
<protein>
    <submittedName>
        <fullName evidence="2">Uncharacterized protein</fullName>
    </submittedName>
</protein>
<evidence type="ECO:0000313" key="2">
    <source>
        <dbReference type="EMBL" id="AUT76074.1"/>
    </source>
</evidence>
<organism evidence="2 3">
    <name type="scientific">Paraburkholderia hospita</name>
    <dbReference type="NCBI Taxonomy" id="169430"/>
    <lineage>
        <taxon>Bacteria</taxon>
        <taxon>Pseudomonadati</taxon>
        <taxon>Pseudomonadota</taxon>
        <taxon>Betaproteobacteria</taxon>
        <taxon>Burkholderiales</taxon>
        <taxon>Burkholderiaceae</taxon>
        <taxon>Paraburkholderia</taxon>
    </lineage>
</organism>
<evidence type="ECO:0000256" key="1">
    <source>
        <dbReference type="SAM" id="MobiDB-lite"/>
    </source>
</evidence>